<accession>A0A7X2SUR6</accession>
<feature type="domain" description="HTH cro/C1-type" evidence="1">
    <location>
        <begin position="10"/>
        <end position="64"/>
    </location>
</feature>
<dbReference type="PROSITE" id="PS50943">
    <property type="entry name" value="HTH_CROC1"/>
    <property type="match status" value="1"/>
</dbReference>
<proteinExistence type="predicted"/>
<dbReference type="SMART" id="SM00530">
    <property type="entry name" value="HTH_XRE"/>
    <property type="match status" value="1"/>
</dbReference>
<comment type="caution">
    <text evidence="2">The sequence shown here is derived from an EMBL/GenBank/DDBJ whole genome shotgun (WGS) entry which is preliminary data.</text>
</comment>
<dbReference type="InterPro" id="IPR001387">
    <property type="entry name" value="Cro/C1-type_HTH"/>
</dbReference>
<reference evidence="2 3" key="1">
    <citation type="submission" date="2019-11" db="EMBL/GenBank/DDBJ databases">
        <title>Draft Genome Sequence of Plant Growth-Promoting Rhizosphere-Associated Bacteria.</title>
        <authorList>
            <person name="Vasilyev I.Y."/>
            <person name="Radchenko V."/>
            <person name="Ilnitskaya E.V."/>
        </authorList>
    </citation>
    <scope>NUCLEOTIDE SEQUENCE [LARGE SCALE GENOMIC DNA]</scope>
    <source>
        <strain evidence="2 3">VRA_MhP_f</strain>
    </source>
</reference>
<name>A0A7X2SUR6_ENTAG</name>
<organism evidence="2 3">
    <name type="scientific">Enterobacter agglomerans</name>
    <name type="common">Erwinia herbicola</name>
    <name type="synonym">Pantoea agglomerans</name>
    <dbReference type="NCBI Taxonomy" id="549"/>
    <lineage>
        <taxon>Bacteria</taxon>
        <taxon>Pseudomonadati</taxon>
        <taxon>Pseudomonadota</taxon>
        <taxon>Gammaproteobacteria</taxon>
        <taxon>Enterobacterales</taxon>
        <taxon>Erwiniaceae</taxon>
        <taxon>Pantoea</taxon>
        <taxon>Pantoea agglomerans group</taxon>
    </lineage>
</organism>
<evidence type="ECO:0000313" key="3">
    <source>
        <dbReference type="Proteomes" id="UP000461948"/>
    </source>
</evidence>
<dbReference type="SUPFAM" id="SSF47413">
    <property type="entry name" value="lambda repressor-like DNA-binding domains"/>
    <property type="match status" value="1"/>
</dbReference>
<dbReference type="CDD" id="cd00093">
    <property type="entry name" value="HTH_XRE"/>
    <property type="match status" value="1"/>
</dbReference>
<dbReference type="NCBIfam" id="NF007257">
    <property type="entry name" value="PRK09706.1"/>
    <property type="match status" value="1"/>
</dbReference>
<protein>
    <submittedName>
        <fullName evidence="2">Helix-turn-helix domain-containing protein</fullName>
    </submittedName>
</protein>
<dbReference type="EMBL" id="WKLC01000074">
    <property type="protein sequence ID" value="MSE14224.1"/>
    <property type="molecule type" value="Genomic_DNA"/>
</dbReference>
<evidence type="ECO:0000313" key="2">
    <source>
        <dbReference type="EMBL" id="MSE14224.1"/>
    </source>
</evidence>
<dbReference type="Pfam" id="PF01381">
    <property type="entry name" value="HTH_3"/>
    <property type="match status" value="1"/>
</dbReference>
<dbReference type="Gene3D" id="1.10.260.40">
    <property type="entry name" value="lambda repressor-like DNA-binding domains"/>
    <property type="match status" value="1"/>
</dbReference>
<gene>
    <name evidence="2" type="ORF">GKC49_03410</name>
</gene>
<dbReference type="Proteomes" id="UP000461948">
    <property type="component" value="Unassembled WGS sequence"/>
</dbReference>
<dbReference type="InterPro" id="IPR010982">
    <property type="entry name" value="Lambda_DNA-bd_dom_sf"/>
</dbReference>
<sequence length="137" mass="15559">MNKTSIGSRILQRRKVLGLSQRALGKAAQVTYATISLWEGDKTEPKGKNVYALAKALQCSPAWILFGDEDQLPQPPIEASDESELSTRHRELIDLFDSLPESEQEAQILELRARVENNNRLFDELLLARKRQKKLSK</sequence>
<dbReference type="AlphaFoldDB" id="A0A7X2SUR6"/>
<dbReference type="GO" id="GO:0003677">
    <property type="term" value="F:DNA binding"/>
    <property type="evidence" value="ECO:0007669"/>
    <property type="project" value="InterPro"/>
</dbReference>
<evidence type="ECO:0000259" key="1">
    <source>
        <dbReference type="PROSITE" id="PS50943"/>
    </source>
</evidence>